<evidence type="ECO:0000256" key="6">
    <source>
        <dbReference type="ARBA" id="ARBA00022840"/>
    </source>
</evidence>
<keyword evidence="3 8" id="KW-0545">Nucleotide biosynthesis</keyword>
<keyword evidence="6 8" id="KW-0067">ATP-binding</keyword>
<evidence type="ECO:0000256" key="1">
    <source>
        <dbReference type="ARBA" id="ARBA00009776"/>
    </source>
</evidence>
<dbReference type="AlphaFoldDB" id="A0A1G2LRZ6"/>
<dbReference type="PANTHER" id="PTHR10344">
    <property type="entry name" value="THYMIDYLATE KINASE"/>
    <property type="match status" value="1"/>
</dbReference>
<sequence length="224" mass="25881">MEINPYKFPFIVLEGIDGCGKSSQTGRLMRWFEAKTNISAFFTFEPTNGVFGKKSKEIILSHKGTPAEELQMTIIKDRKEHRRKETEILKIKPIISDRDFLSAFAYGISEGLGLLWVYNQHEIILGDLFFIPDLILIIDIEPARAMDRKLKNGKRFDRFEDSLKKQKSIRGLYLSLPALLDDIDSEFKKMKIIIIDGAMPEEEVFKAILRHIKEIFWQKTGIGI</sequence>
<dbReference type="GO" id="GO:0005524">
    <property type="term" value="F:ATP binding"/>
    <property type="evidence" value="ECO:0007669"/>
    <property type="project" value="UniProtKB-UniRule"/>
</dbReference>
<dbReference type="NCBIfam" id="TIGR00041">
    <property type="entry name" value="DTMP_kinase"/>
    <property type="match status" value="1"/>
</dbReference>
<evidence type="ECO:0000256" key="2">
    <source>
        <dbReference type="ARBA" id="ARBA00022679"/>
    </source>
</evidence>
<dbReference type="EC" id="2.7.4.9" evidence="8"/>
<dbReference type="Proteomes" id="UP000178302">
    <property type="component" value="Unassembled WGS sequence"/>
</dbReference>
<dbReference type="SUPFAM" id="SSF52540">
    <property type="entry name" value="P-loop containing nucleoside triphosphate hydrolases"/>
    <property type="match status" value="1"/>
</dbReference>
<evidence type="ECO:0000256" key="4">
    <source>
        <dbReference type="ARBA" id="ARBA00022741"/>
    </source>
</evidence>
<comment type="similarity">
    <text evidence="1 8">Belongs to the thymidylate kinase family.</text>
</comment>
<evidence type="ECO:0000259" key="9">
    <source>
        <dbReference type="Pfam" id="PF02223"/>
    </source>
</evidence>
<dbReference type="PANTHER" id="PTHR10344:SF4">
    <property type="entry name" value="UMP-CMP KINASE 2, MITOCHONDRIAL"/>
    <property type="match status" value="1"/>
</dbReference>
<dbReference type="GO" id="GO:0006235">
    <property type="term" value="P:dTTP biosynthetic process"/>
    <property type="evidence" value="ECO:0007669"/>
    <property type="project" value="UniProtKB-UniRule"/>
</dbReference>
<keyword evidence="2 8" id="KW-0808">Transferase</keyword>
<proteinExistence type="inferred from homology"/>
<keyword evidence="5 8" id="KW-0418">Kinase</keyword>
<dbReference type="GO" id="GO:0005737">
    <property type="term" value="C:cytoplasm"/>
    <property type="evidence" value="ECO:0007669"/>
    <property type="project" value="TreeGrafter"/>
</dbReference>
<evidence type="ECO:0000256" key="5">
    <source>
        <dbReference type="ARBA" id="ARBA00022777"/>
    </source>
</evidence>
<name>A0A1G2LRZ6_9BACT</name>
<comment type="caution">
    <text evidence="10">The sequence shown here is derived from an EMBL/GenBank/DDBJ whole genome shotgun (WGS) entry which is preliminary data.</text>
</comment>
<evidence type="ECO:0000256" key="8">
    <source>
        <dbReference type="HAMAP-Rule" id="MF_00165"/>
    </source>
</evidence>
<comment type="catalytic activity">
    <reaction evidence="7 8">
        <text>dTMP + ATP = dTDP + ADP</text>
        <dbReference type="Rhea" id="RHEA:13517"/>
        <dbReference type="ChEBI" id="CHEBI:30616"/>
        <dbReference type="ChEBI" id="CHEBI:58369"/>
        <dbReference type="ChEBI" id="CHEBI:63528"/>
        <dbReference type="ChEBI" id="CHEBI:456216"/>
        <dbReference type="EC" id="2.7.4.9"/>
    </reaction>
</comment>
<feature type="binding site" evidence="8">
    <location>
        <begin position="15"/>
        <end position="22"/>
    </location>
    <ligand>
        <name>ATP</name>
        <dbReference type="ChEBI" id="CHEBI:30616"/>
    </ligand>
</feature>
<dbReference type="HAMAP" id="MF_00165">
    <property type="entry name" value="Thymidylate_kinase"/>
    <property type="match status" value="1"/>
</dbReference>
<evidence type="ECO:0000256" key="3">
    <source>
        <dbReference type="ARBA" id="ARBA00022727"/>
    </source>
</evidence>
<dbReference type="InterPro" id="IPR018094">
    <property type="entry name" value="Thymidylate_kinase"/>
</dbReference>
<dbReference type="GO" id="GO:0006233">
    <property type="term" value="P:dTDP biosynthetic process"/>
    <property type="evidence" value="ECO:0007669"/>
    <property type="project" value="InterPro"/>
</dbReference>
<reference evidence="10 11" key="1">
    <citation type="journal article" date="2016" name="Nat. Commun.">
        <title>Thousands of microbial genomes shed light on interconnected biogeochemical processes in an aquifer system.</title>
        <authorList>
            <person name="Anantharaman K."/>
            <person name="Brown C.T."/>
            <person name="Hug L.A."/>
            <person name="Sharon I."/>
            <person name="Castelle C.J."/>
            <person name="Probst A.J."/>
            <person name="Thomas B.C."/>
            <person name="Singh A."/>
            <person name="Wilkins M.J."/>
            <person name="Karaoz U."/>
            <person name="Brodie E.L."/>
            <person name="Williams K.H."/>
            <person name="Hubbard S.S."/>
            <person name="Banfield J.F."/>
        </authorList>
    </citation>
    <scope>NUCLEOTIDE SEQUENCE [LARGE SCALE GENOMIC DNA]</scope>
</reference>
<evidence type="ECO:0000313" key="11">
    <source>
        <dbReference type="Proteomes" id="UP000178302"/>
    </source>
</evidence>
<evidence type="ECO:0000256" key="7">
    <source>
        <dbReference type="ARBA" id="ARBA00048743"/>
    </source>
</evidence>
<dbReference type="InterPro" id="IPR039430">
    <property type="entry name" value="Thymidylate_kin-like_dom"/>
</dbReference>
<dbReference type="EMBL" id="MHQZ01000010">
    <property type="protein sequence ID" value="OHA14415.1"/>
    <property type="molecule type" value="Genomic_DNA"/>
</dbReference>
<protein>
    <recommendedName>
        <fullName evidence="8">Thymidylate kinase</fullName>
        <ecNumber evidence="8">2.7.4.9</ecNumber>
    </recommendedName>
    <alternativeName>
        <fullName evidence="8">dTMP kinase</fullName>
    </alternativeName>
</protein>
<keyword evidence="4 8" id="KW-0547">Nucleotide-binding</keyword>
<dbReference type="Gene3D" id="3.40.50.300">
    <property type="entry name" value="P-loop containing nucleotide triphosphate hydrolases"/>
    <property type="match status" value="1"/>
</dbReference>
<organism evidence="10 11">
    <name type="scientific">Candidatus Tagabacteria bacterium RIFCSPLOWO2_01_FULL_39_11</name>
    <dbReference type="NCBI Taxonomy" id="1802295"/>
    <lineage>
        <taxon>Bacteria</taxon>
        <taxon>Candidatus Tagaibacteriota</taxon>
    </lineage>
</organism>
<dbReference type="InterPro" id="IPR027417">
    <property type="entry name" value="P-loop_NTPase"/>
</dbReference>
<evidence type="ECO:0000313" key="10">
    <source>
        <dbReference type="EMBL" id="OHA14415.1"/>
    </source>
</evidence>
<accession>A0A1G2LRZ6</accession>
<dbReference type="GO" id="GO:0004798">
    <property type="term" value="F:dTMP kinase activity"/>
    <property type="evidence" value="ECO:0007669"/>
    <property type="project" value="UniProtKB-UniRule"/>
</dbReference>
<dbReference type="CDD" id="cd01672">
    <property type="entry name" value="TMPK"/>
    <property type="match status" value="1"/>
</dbReference>
<dbReference type="GO" id="GO:0006227">
    <property type="term" value="P:dUDP biosynthetic process"/>
    <property type="evidence" value="ECO:0007669"/>
    <property type="project" value="TreeGrafter"/>
</dbReference>
<dbReference type="Pfam" id="PF02223">
    <property type="entry name" value="Thymidylate_kin"/>
    <property type="match status" value="1"/>
</dbReference>
<feature type="domain" description="Thymidylate kinase-like" evidence="9">
    <location>
        <begin position="13"/>
        <end position="208"/>
    </location>
</feature>
<gene>
    <name evidence="8" type="primary">tmk</name>
    <name evidence="10" type="ORF">A2909_01200</name>
</gene>
<comment type="function">
    <text evidence="8">Phosphorylation of dTMP to form dTDP in both de novo and salvage pathways of dTTP synthesis.</text>
</comment>